<dbReference type="PANTHER" id="PTHR10048">
    <property type="entry name" value="PHOSPHATIDYLINOSITOL KINASE"/>
    <property type="match status" value="1"/>
</dbReference>
<dbReference type="GO" id="GO:0006897">
    <property type="term" value="P:endocytosis"/>
    <property type="evidence" value="ECO:0000318"/>
    <property type="project" value="GO_Central"/>
</dbReference>
<dbReference type="InterPro" id="IPR008290">
    <property type="entry name" value="PI3K_Vps34"/>
</dbReference>
<dbReference type="CDD" id="cd08397">
    <property type="entry name" value="C2_PI3K_class_III"/>
    <property type="match status" value="1"/>
</dbReference>
<dbReference type="Gene3D" id="1.10.1070.11">
    <property type="entry name" value="Phosphatidylinositol 3-/4-kinase, catalytic domain"/>
    <property type="match status" value="1"/>
</dbReference>
<sequence length="806" mass="91723">MDQVFLSSDINFPVTALVESLQGDLRSRPSSQGTRENFIVYILFSSTAEDLSPALYVECALYIDGSPFGLVTRTGLAIEKPYKWNEAITLTGKYRDLSLNAQLAFTVWDVSNPLQEIAVGGSTLRLFNSKGQLKTGKQRLRLWRGRVADGSAVSTTPGKVPEGERGEGERLDKLLSKYERGDIEHIDWLDNSALKAIDKIMAEQKKSSTHIFLTVKLWSFGHAVEYQERAEALLSQPPTSRTLCALWDTEIGRENPCEVKHFKLARSISRLVIDPDLKPSSKEKRVLMQVCNSPPTQKLTSDDKMLLWKFRFYLSTDKKALTKFLRCVDWNDAQEAKQATELMHKWEPVDIPDALELLSADFESEEVRAYAVEALRKKTTAEELQCYWLQLVQALQFERCDKSPLAYFLVEKAVQIPDLANSFHWYVMKELAKATEPSNKTKRFFSVHDLFETQMLKKPMDYSGKPLLDQLHRQTELVSKLCSIATAVKDVADKDEKLRQLLSDLTSFEELPSPLDPKIIITGIVPCESSVFTSSRSPLVLTFRTVAGGSCKVMFKKGDDLQQDQLVIQLITLMDQLLKVENLDLQLTPYRVLATNKDEGLLEFVTGSKNLQTILVRHRSIINYFRQCHPDPEGQFGISAPCLETFVKSCAGYCVITYILGVGDRQAFLHLENLLIRDDGRLFHVDFGFILGKDPKPFPPPMKLCKEMVDAMGGINSEYYGKFKLYCCEAFNILRKSSNLILNLFYLMSNSEVAILKLQEKFQLSLDDEEAIQFFQLLINESVNALFPQVVDTMHRWAQYWRYGKV</sequence>
<keyword evidence="3 6" id="KW-0547">Nucleotide-binding</keyword>
<dbReference type="STRING" id="88036.D8T0H3"/>
<dbReference type="Pfam" id="PF00792">
    <property type="entry name" value="PI3K_C2"/>
    <property type="match status" value="1"/>
</dbReference>
<dbReference type="GO" id="GO:0000407">
    <property type="term" value="C:phagophore assembly site"/>
    <property type="evidence" value="ECO:0000318"/>
    <property type="project" value="GO_Central"/>
</dbReference>
<accession>D8T0H3</accession>
<dbReference type="SUPFAM" id="SSF56112">
    <property type="entry name" value="Protein kinase-like (PK-like)"/>
    <property type="match status" value="1"/>
</dbReference>
<dbReference type="InterPro" id="IPR000403">
    <property type="entry name" value="PI3/4_kinase_cat_dom"/>
</dbReference>
<name>D8T0H3_SELML</name>
<dbReference type="Gene3D" id="1.25.40.70">
    <property type="entry name" value="Phosphatidylinositol 3-kinase, accessory domain (PIK)"/>
    <property type="match status" value="1"/>
</dbReference>
<dbReference type="AlphaFoldDB" id="D8T0H3"/>
<dbReference type="GO" id="GO:0000425">
    <property type="term" value="P:pexophagy"/>
    <property type="evidence" value="ECO:0000318"/>
    <property type="project" value="GO_Central"/>
</dbReference>
<evidence type="ECO:0000256" key="2">
    <source>
        <dbReference type="ARBA" id="ARBA00022679"/>
    </source>
</evidence>
<dbReference type="GO" id="GO:0016303">
    <property type="term" value="F:1-phosphatidylinositol-3-kinase activity"/>
    <property type="evidence" value="ECO:0000318"/>
    <property type="project" value="GO_Central"/>
</dbReference>
<evidence type="ECO:0000313" key="12">
    <source>
        <dbReference type="Proteomes" id="UP000001514"/>
    </source>
</evidence>
<dbReference type="GO" id="GO:0016020">
    <property type="term" value="C:membrane"/>
    <property type="evidence" value="ECO:0000318"/>
    <property type="project" value="GO_Central"/>
</dbReference>
<dbReference type="SMART" id="SM00145">
    <property type="entry name" value="PI3Ka"/>
    <property type="match status" value="1"/>
</dbReference>
<dbReference type="GO" id="GO:0034272">
    <property type="term" value="C:phosphatidylinositol 3-kinase complex, class III, type II"/>
    <property type="evidence" value="ECO:0000318"/>
    <property type="project" value="GO_Central"/>
</dbReference>
<evidence type="ECO:0000256" key="5">
    <source>
        <dbReference type="ARBA" id="ARBA00022840"/>
    </source>
</evidence>
<feature type="domain" description="PI3K/PI4K catalytic" evidence="8">
    <location>
        <begin position="525"/>
        <end position="798"/>
    </location>
</feature>
<dbReference type="SUPFAM" id="SSF49562">
    <property type="entry name" value="C2 domain (Calcium/lipid-binding domain, CaLB)"/>
    <property type="match status" value="1"/>
</dbReference>
<reference evidence="11 12" key="1">
    <citation type="journal article" date="2011" name="Science">
        <title>The Selaginella genome identifies genetic changes associated with the evolution of vascular plants.</title>
        <authorList>
            <person name="Banks J.A."/>
            <person name="Nishiyama T."/>
            <person name="Hasebe M."/>
            <person name="Bowman J.L."/>
            <person name="Gribskov M."/>
            <person name="dePamphilis C."/>
            <person name="Albert V.A."/>
            <person name="Aono N."/>
            <person name="Aoyama T."/>
            <person name="Ambrose B.A."/>
            <person name="Ashton N.W."/>
            <person name="Axtell M.J."/>
            <person name="Barker E."/>
            <person name="Barker M.S."/>
            <person name="Bennetzen J.L."/>
            <person name="Bonawitz N.D."/>
            <person name="Chapple C."/>
            <person name="Cheng C."/>
            <person name="Correa L.G."/>
            <person name="Dacre M."/>
            <person name="DeBarry J."/>
            <person name="Dreyer I."/>
            <person name="Elias M."/>
            <person name="Engstrom E.M."/>
            <person name="Estelle M."/>
            <person name="Feng L."/>
            <person name="Finet C."/>
            <person name="Floyd S.K."/>
            <person name="Frommer W.B."/>
            <person name="Fujita T."/>
            <person name="Gramzow L."/>
            <person name="Gutensohn M."/>
            <person name="Harholt J."/>
            <person name="Hattori M."/>
            <person name="Heyl A."/>
            <person name="Hirai T."/>
            <person name="Hiwatashi Y."/>
            <person name="Ishikawa M."/>
            <person name="Iwata M."/>
            <person name="Karol K.G."/>
            <person name="Koehler B."/>
            <person name="Kolukisaoglu U."/>
            <person name="Kubo M."/>
            <person name="Kurata T."/>
            <person name="Lalonde S."/>
            <person name="Li K."/>
            <person name="Li Y."/>
            <person name="Litt A."/>
            <person name="Lyons E."/>
            <person name="Manning G."/>
            <person name="Maruyama T."/>
            <person name="Michael T.P."/>
            <person name="Mikami K."/>
            <person name="Miyazaki S."/>
            <person name="Morinaga S."/>
            <person name="Murata T."/>
            <person name="Mueller-Roeber B."/>
            <person name="Nelson D.R."/>
            <person name="Obara M."/>
            <person name="Oguri Y."/>
            <person name="Olmstead R.G."/>
            <person name="Onodera N."/>
            <person name="Petersen B.L."/>
            <person name="Pils B."/>
            <person name="Prigge M."/>
            <person name="Rensing S.A."/>
            <person name="Riano-Pachon D.M."/>
            <person name="Roberts A.W."/>
            <person name="Sato Y."/>
            <person name="Scheller H.V."/>
            <person name="Schulz B."/>
            <person name="Schulz C."/>
            <person name="Shakirov E.V."/>
            <person name="Shibagaki N."/>
            <person name="Shinohara N."/>
            <person name="Shippen D.E."/>
            <person name="Soerensen I."/>
            <person name="Sotooka R."/>
            <person name="Sugimoto N."/>
            <person name="Sugita M."/>
            <person name="Sumikawa N."/>
            <person name="Tanurdzic M."/>
            <person name="Theissen G."/>
            <person name="Ulvskov P."/>
            <person name="Wakazuki S."/>
            <person name="Weng J.K."/>
            <person name="Willats W.W."/>
            <person name="Wipf D."/>
            <person name="Wolf P.G."/>
            <person name="Yang L."/>
            <person name="Zimmer A.D."/>
            <person name="Zhu Q."/>
            <person name="Mitros T."/>
            <person name="Hellsten U."/>
            <person name="Loque D."/>
            <person name="Otillar R."/>
            <person name="Salamov A."/>
            <person name="Schmutz J."/>
            <person name="Shapiro H."/>
            <person name="Lindquist E."/>
            <person name="Lucas S."/>
            <person name="Rokhsar D."/>
            <person name="Grigoriev I.V."/>
        </authorList>
    </citation>
    <scope>NUCLEOTIDE SEQUENCE [LARGE SCALE GENOMIC DNA]</scope>
</reference>
<dbReference type="GO" id="GO:0005737">
    <property type="term" value="C:cytoplasm"/>
    <property type="evidence" value="ECO:0000318"/>
    <property type="project" value="GO_Central"/>
</dbReference>
<dbReference type="SMART" id="SM00146">
    <property type="entry name" value="PI3Kc"/>
    <property type="match status" value="1"/>
</dbReference>
<dbReference type="InterPro" id="IPR042236">
    <property type="entry name" value="PI3K_accessory_sf"/>
</dbReference>
<dbReference type="Pfam" id="PF00454">
    <property type="entry name" value="PI3_PI4_kinase"/>
    <property type="match status" value="1"/>
</dbReference>
<organism evidence="12">
    <name type="scientific">Selaginella moellendorffii</name>
    <name type="common">Spikemoss</name>
    <dbReference type="NCBI Taxonomy" id="88036"/>
    <lineage>
        <taxon>Eukaryota</taxon>
        <taxon>Viridiplantae</taxon>
        <taxon>Streptophyta</taxon>
        <taxon>Embryophyta</taxon>
        <taxon>Tracheophyta</taxon>
        <taxon>Lycopodiopsida</taxon>
        <taxon>Selaginellales</taxon>
        <taxon>Selaginellaceae</taxon>
        <taxon>Selaginella</taxon>
    </lineage>
</organism>
<dbReference type="FunFam" id="3.30.1010.10:FF:000002">
    <property type="entry name" value="Phosphatidylinositol 3-kinase catalytic subunit type 3"/>
    <property type="match status" value="1"/>
</dbReference>
<dbReference type="Gene3D" id="3.30.1010.10">
    <property type="entry name" value="Phosphatidylinositol 3-kinase Catalytic Subunit, Chain A, domain 4"/>
    <property type="match status" value="1"/>
</dbReference>
<feature type="domain" description="C2 PI3K-type" evidence="10">
    <location>
        <begin position="34"/>
        <end position="181"/>
    </location>
</feature>
<dbReference type="InterPro" id="IPR011009">
    <property type="entry name" value="Kinase-like_dom_sf"/>
</dbReference>
<dbReference type="GO" id="GO:0036092">
    <property type="term" value="P:phosphatidylinositol-3-phosphate biosynthetic process"/>
    <property type="evidence" value="ECO:0000318"/>
    <property type="project" value="GO_Central"/>
</dbReference>
<dbReference type="PANTHER" id="PTHR10048:SF7">
    <property type="entry name" value="PHOSPHATIDYLINOSITOL 3-KINASE CATALYTIC SUBUNIT TYPE 3"/>
    <property type="match status" value="1"/>
</dbReference>
<dbReference type="GO" id="GO:0005777">
    <property type="term" value="C:peroxisome"/>
    <property type="evidence" value="ECO:0000318"/>
    <property type="project" value="GO_Central"/>
</dbReference>
<protein>
    <recommendedName>
        <fullName evidence="1">phosphatidylinositol 3-kinase</fullName>
        <ecNumber evidence="1">2.7.1.137</ecNumber>
    </recommendedName>
</protein>
<keyword evidence="4 6" id="KW-0418">Kinase</keyword>
<dbReference type="KEGG" id="smo:SELMODRAFT_129115"/>
<dbReference type="HOGENOM" id="CLU_004869_0_0_1"/>
<evidence type="ECO:0000313" key="11">
    <source>
        <dbReference type="EMBL" id="EFJ09904.1"/>
    </source>
</evidence>
<proteinExistence type="inferred from homology"/>
<dbReference type="GO" id="GO:0005768">
    <property type="term" value="C:endosome"/>
    <property type="evidence" value="ECO:0000318"/>
    <property type="project" value="GO_Central"/>
</dbReference>
<dbReference type="InterPro" id="IPR016024">
    <property type="entry name" value="ARM-type_fold"/>
</dbReference>
<dbReference type="InterPro" id="IPR035892">
    <property type="entry name" value="C2_domain_sf"/>
</dbReference>
<evidence type="ECO:0000259" key="9">
    <source>
        <dbReference type="PROSITE" id="PS51545"/>
    </source>
</evidence>
<dbReference type="Proteomes" id="UP000001514">
    <property type="component" value="Unassembled WGS sequence"/>
</dbReference>
<dbReference type="InParanoid" id="D8T0H3"/>
<dbReference type="InterPro" id="IPR001263">
    <property type="entry name" value="PI3K_accessory_dom"/>
</dbReference>
<dbReference type="SMART" id="SM00142">
    <property type="entry name" value="PI3K_C2"/>
    <property type="match status" value="1"/>
</dbReference>
<evidence type="ECO:0000256" key="1">
    <source>
        <dbReference type="ARBA" id="ARBA00012073"/>
    </source>
</evidence>
<keyword evidence="5 6" id="KW-0067">ATP-binding</keyword>
<dbReference type="GO" id="GO:0048015">
    <property type="term" value="P:phosphatidylinositol-mediated signaling"/>
    <property type="evidence" value="ECO:0000318"/>
    <property type="project" value="GO_Central"/>
</dbReference>
<dbReference type="CDD" id="cd00870">
    <property type="entry name" value="PI3Ka_III"/>
    <property type="match status" value="1"/>
</dbReference>
<dbReference type="GO" id="GO:0034271">
    <property type="term" value="C:phosphatidylinositol 3-kinase complex, class III, type I"/>
    <property type="evidence" value="ECO:0000318"/>
    <property type="project" value="GO_Central"/>
</dbReference>
<keyword evidence="2 6" id="KW-0808">Transferase</keyword>
<dbReference type="Gene3D" id="2.60.40.150">
    <property type="entry name" value="C2 domain"/>
    <property type="match status" value="1"/>
</dbReference>
<evidence type="ECO:0000259" key="10">
    <source>
        <dbReference type="PROSITE" id="PS51547"/>
    </source>
</evidence>
<dbReference type="eggNOG" id="KOG0906">
    <property type="taxonomic scope" value="Eukaryota"/>
</dbReference>
<dbReference type="PIRSF" id="PIRSF000587">
    <property type="entry name" value="PI3K_Vps34"/>
    <property type="match status" value="1"/>
</dbReference>
<dbReference type="GO" id="GO:0000045">
    <property type="term" value="P:autophagosome assembly"/>
    <property type="evidence" value="ECO:0000318"/>
    <property type="project" value="GO_Central"/>
</dbReference>
<dbReference type="PROSITE" id="PS51547">
    <property type="entry name" value="C2_PI3K"/>
    <property type="match status" value="1"/>
</dbReference>
<keyword evidence="12" id="KW-1185">Reference proteome</keyword>
<dbReference type="SUPFAM" id="SSF48371">
    <property type="entry name" value="ARM repeat"/>
    <property type="match status" value="1"/>
</dbReference>
<dbReference type="Gramene" id="EFJ09904">
    <property type="protein sequence ID" value="EFJ09904"/>
    <property type="gene ID" value="SELMODRAFT_129115"/>
</dbReference>
<dbReference type="GO" id="GO:0005524">
    <property type="term" value="F:ATP binding"/>
    <property type="evidence" value="ECO:0007669"/>
    <property type="project" value="UniProtKB-UniRule"/>
</dbReference>
<dbReference type="Pfam" id="PF00613">
    <property type="entry name" value="PI3Ka"/>
    <property type="match status" value="1"/>
</dbReference>
<dbReference type="PROSITE" id="PS50290">
    <property type="entry name" value="PI3_4_KINASE_3"/>
    <property type="match status" value="1"/>
</dbReference>
<evidence type="ECO:0000259" key="8">
    <source>
        <dbReference type="PROSITE" id="PS50290"/>
    </source>
</evidence>
<evidence type="ECO:0000256" key="6">
    <source>
        <dbReference type="PIRNR" id="PIRNR000587"/>
    </source>
</evidence>
<gene>
    <name evidence="11" type="ORF">SELMODRAFT_129115</name>
</gene>
<dbReference type="InterPro" id="IPR036940">
    <property type="entry name" value="PI3/4_kinase_cat_sf"/>
</dbReference>
<dbReference type="EMBL" id="GL377658">
    <property type="protein sequence ID" value="EFJ09904.1"/>
    <property type="molecule type" value="Genomic_DNA"/>
</dbReference>
<comment type="similarity">
    <text evidence="6 7">Belongs to the PI3/PI4-kinase family.</text>
</comment>
<evidence type="ECO:0000256" key="7">
    <source>
        <dbReference type="PROSITE-ProRule" id="PRU00880"/>
    </source>
</evidence>
<dbReference type="CDD" id="cd00896">
    <property type="entry name" value="PI3Kc_III"/>
    <property type="match status" value="1"/>
</dbReference>
<dbReference type="InterPro" id="IPR002420">
    <property type="entry name" value="PI3K-type_C2_dom"/>
</dbReference>
<feature type="domain" description="PIK helical" evidence="9">
    <location>
        <begin position="274"/>
        <end position="454"/>
    </location>
</feature>
<dbReference type="InterPro" id="IPR057756">
    <property type="entry name" value="PI3-kinase_type3/VPS34_cat"/>
</dbReference>
<dbReference type="InterPro" id="IPR015433">
    <property type="entry name" value="PI3/4_kinase"/>
</dbReference>
<evidence type="ECO:0000256" key="3">
    <source>
        <dbReference type="ARBA" id="ARBA00022741"/>
    </source>
</evidence>
<dbReference type="FunFam" id="1.10.1070.11:FF:000014">
    <property type="entry name" value="Phosphatidylinositol 3-kinase, root isoform"/>
    <property type="match status" value="1"/>
</dbReference>
<dbReference type="PROSITE" id="PS51545">
    <property type="entry name" value="PIK_HELICAL"/>
    <property type="match status" value="1"/>
</dbReference>
<evidence type="ECO:0000256" key="4">
    <source>
        <dbReference type="ARBA" id="ARBA00022777"/>
    </source>
</evidence>
<dbReference type="EC" id="2.7.1.137" evidence="1"/>